<accession>A0ABU3I8Z3</accession>
<organism evidence="1 2">
    <name type="scientific">Gleimia hominis</name>
    <dbReference type="NCBI Taxonomy" id="595468"/>
    <lineage>
        <taxon>Bacteria</taxon>
        <taxon>Bacillati</taxon>
        <taxon>Actinomycetota</taxon>
        <taxon>Actinomycetes</taxon>
        <taxon>Actinomycetales</taxon>
        <taxon>Actinomycetaceae</taxon>
        <taxon>Gleimia</taxon>
    </lineage>
</organism>
<dbReference type="EMBL" id="JASXSX010000001">
    <property type="protein sequence ID" value="MDT3766844.1"/>
    <property type="molecule type" value="Genomic_DNA"/>
</dbReference>
<evidence type="ECO:0000313" key="2">
    <source>
        <dbReference type="Proteomes" id="UP001247542"/>
    </source>
</evidence>
<gene>
    <name evidence="1" type="ORF">QS713_02040</name>
</gene>
<evidence type="ECO:0000313" key="1">
    <source>
        <dbReference type="EMBL" id="MDT3766844.1"/>
    </source>
</evidence>
<proteinExistence type="predicted"/>
<reference evidence="1 2" key="1">
    <citation type="submission" date="2023-06" db="EMBL/GenBank/DDBJ databases">
        <title>Draft genome sequence of Gleimia hominis type strain CCUG 57540T.</title>
        <authorList>
            <person name="Salva-Serra F."/>
            <person name="Cardew S."/>
            <person name="Jensie Markopoulos S."/>
            <person name="Ohlen M."/>
            <person name="Inganas E."/>
            <person name="Svensson-Stadler L."/>
            <person name="Moore E.R.B."/>
        </authorList>
    </citation>
    <scope>NUCLEOTIDE SEQUENCE [LARGE SCALE GENOMIC DNA]</scope>
    <source>
        <strain evidence="1 2">CCUG 57540</strain>
    </source>
</reference>
<protein>
    <submittedName>
        <fullName evidence="1">Uncharacterized protein</fullName>
    </submittedName>
</protein>
<keyword evidence="2" id="KW-1185">Reference proteome</keyword>
<comment type="caution">
    <text evidence="1">The sequence shown here is derived from an EMBL/GenBank/DDBJ whole genome shotgun (WGS) entry which is preliminary data.</text>
</comment>
<sequence length="71" mass="7887">MRFTARARGPAYDPARGPAYYPDCGPAYYPVRGPAGVKRSLARLGSYVMVWVLARSFGCGKMVWLMLKEEA</sequence>
<name>A0ABU3I8Z3_9ACTO</name>
<dbReference type="RefSeq" id="WP_313272048.1">
    <property type="nucleotide sequence ID" value="NZ_JASXSX010000001.1"/>
</dbReference>
<dbReference type="Proteomes" id="UP001247542">
    <property type="component" value="Unassembled WGS sequence"/>
</dbReference>